<organism evidence="1 2">
    <name type="scientific">Ataeniobius toweri</name>
    <dbReference type="NCBI Taxonomy" id="208326"/>
    <lineage>
        <taxon>Eukaryota</taxon>
        <taxon>Metazoa</taxon>
        <taxon>Chordata</taxon>
        <taxon>Craniata</taxon>
        <taxon>Vertebrata</taxon>
        <taxon>Euteleostomi</taxon>
        <taxon>Actinopterygii</taxon>
        <taxon>Neopterygii</taxon>
        <taxon>Teleostei</taxon>
        <taxon>Neoteleostei</taxon>
        <taxon>Acanthomorphata</taxon>
        <taxon>Ovalentaria</taxon>
        <taxon>Atherinomorphae</taxon>
        <taxon>Cyprinodontiformes</taxon>
        <taxon>Goodeidae</taxon>
        <taxon>Ataeniobius</taxon>
    </lineage>
</organism>
<sequence>MNFYNVFSAERRRIHVQADGVSQFRGWILPSPYLWADYVTAPHGMSVKCGRQMCPSFARFEGCVVSILRGPSFPMIQCGSQQFGQTGAAMADHSGKSLTPGLPRQPYRRWGELAR</sequence>
<keyword evidence="2" id="KW-1185">Reference proteome</keyword>
<protein>
    <submittedName>
        <fullName evidence="1">Uncharacterized protein</fullName>
    </submittedName>
</protein>
<proteinExistence type="predicted"/>
<gene>
    <name evidence="1" type="ORF">ATANTOWER_020342</name>
</gene>
<comment type="caution">
    <text evidence="1">The sequence shown here is derived from an EMBL/GenBank/DDBJ whole genome shotgun (WGS) entry which is preliminary data.</text>
</comment>
<evidence type="ECO:0000313" key="1">
    <source>
        <dbReference type="EMBL" id="MED6237179.1"/>
    </source>
</evidence>
<reference evidence="1 2" key="1">
    <citation type="submission" date="2021-07" db="EMBL/GenBank/DDBJ databases">
        <authorList>
            <person name="Palmer J.M."/>
        </authorList>
    </citation>
    <scope>NUCLEOTIDE SEQUENCE [LARGE SCALE GENOMIC DNA]</scope>
    <source>
        <strain evidence="1 2">AT_MEX2019</strain>
        <tissue evidence="1">Muscle</tissue>
    </source>
</reference>
<name>A0ABU7AHH8_9TELE</name>
<accession>A0ABU7AHH8</accession>
<dbReference type="EMBL" id="JAHUTI010014143">
    <property type="protein sequence ID" value="MED6237179.1"/>
    <property type="molecule type" value="Genomic_DNA"/>
</dbReference>
<dbReference type="Proteomes" id="UP001345963">
    <property type="component" value="Unassembled WGS sequence"/>
</dbReference>
<evidence type="ECO:0000313" key="2">
    <source>
        <dbReference type="Proteomes" id="UP001345963"/>
    </source>
</evidence>